<dbReference type="AlphaFoldDB" id="A0A3M7SYG7"/>
<proteinExistence type="predicted"/>
<accession>A0A3M7SYG7</accession>
<comment type="caution">
    <text evidence="1">The sequence shown here is derived from an EMBL/GenBank/DDBJ whole genome shotgun (WGS) entry which is preliminary data.</text>
</comment>
<dbReference type="Proteomes" id="UP000276133">
    <property type="component" value="Unassembled WGS sequence"/>
</dbReference>
<dbReference type="EMBL" id="REGN01000587">
    <property type="protein sequence ID" value="RNA40824.1"/>
    <property type="molecule type" value="Genomic_DNA"/>
</dbReference>
<organism evidence="1 2">
    <name type="scientific">Brachionus plicatilis</name>
    <name type="common">Marine rotifer</name>
    <name type="synonym">Brachionus muelleri</name>
    <dbReference type="NCBI Taxonomy" id="10195"/>
    <lineage>
        <taxon>Eukaryota</taxon>
        <taxon>Metazoa</taxon>
        <taxon>Spiralia</taxon>
        <taxon>Gnathifera</taxon>
        <taxon>Rotifera</taxon>
        <taxon>Eurotatoria</taxon>
        <taxon>Monogononta</taxon>
        <taxon>Pseudotrocha</taxon>
        <taxon>Ploima</taxon>
        <taxon>Brachionidae</taxon>
        <taxon>Brachionus</taxon>
    </lineage>
</organism>
<name>A0A3M7SYG7_BRAPC</name>
<sequence>MGRRKIDLNYFIDQKFGYGHKIYIKSHKLKGEKSFDNQKSGFHNKKNLNNKSRSSSFTFTFFCFMANTELYTMRTLTQNPILGAFYDLNDAYILQIKNLEKWCLKIVDH</sequence>
<reference evidence="1 2" key="1">
    <citation type="journal article" date="2018" name="Sci. Rep.">
        <title>Genomic signatures of local adaptation to the degree of environmental predictability in rotifers.</title>
        <authorList>
            <person name="Franch-Gras L."/>
            <person name="Hahn C."/>
            <person name="Garcia-Roger E.M."/>
            <person name="Carmona M.J."/>
            <person name="Serra M."/>
            <person name="Gomez A."/>
        </authorList>
    </citation>
    <scope>NUCLEOTIDE SEQUENCE [LARGE SCALE GENOMIC DNA]</scope>
    <source>
        <strain evidence="1">HYR1</strain>
    </source>
</reference>
<keyword evidence="2" id="KW-1185">Reference proteome</keyword>
<evidence type="ECO:0000313" key="1">
    <source>
        <dbReference type="EMBL" id="RNA40824.1"/>
    </source>
</evidence>
<gene>
    <name evidence="1" type="ORF">BpHYR1_006773</name>
</gene>
<evidence type="ECO:0000313" key="2">
    <source>
        <dbReference type="Proteomes" id="UP000276133"/>
    </source>
</evidence>
<protein>
    <submittedName>
        <fullName evidence="1">Uncharacterized protein</fullName>
    </submittedName>
</protein>